<evidence type="ECO:0000313" key="3">
    <source>
        <dbReference type="Proteomes" id="UP001209229"/>
    </source>
</evidence>
<sequence length="120" mass="13376">MKTKFIQQKGFLLTLLASILLVLITEVNNYAKEYFVTETGNFKILGGLGLILAIGLLLKWKYFRQISAVISGFLMGIVLIFGFSAGSQFLMSYMVLATTLLLLFVLLLSKPVILYSKSNQ</sequence>
<comment type="caution">
    <text evidence="2">The sequence shown here is derived from an EMBL/GenBank/DDBJ whole genome shotgun (WGS) entry which is preliminary data.</text>
</comment>
<keyword evidence="1" id="KW-1133">Transmembrane helix</keyword>
<evidence type="ECO:0000313" key="2">
    <source>
        <dbReference type="EMBL" id="MCW3789150.1"/>
    </source>
</evidence>
<protein>
    <submittedName>
        <fullName evidence="2">Uncharacterized protein</fullName>
    </submittedName>
</protein>
<reference evidence="2" key="1">
    <citation type="submission" date="2022-10" db="EMBL/GenBank/DDBJ databases">
        <authorList>
            <person name="Yu W.X."/>
        </authorList>
    </citation>
    <scope>NUCLEOTIDE SEQUENCE</scope>
    <source>
        <strain evidence="2">AAT</strain>
    </source>
</reference>
<keyword evidence="1" id="KW-0472">Membrane</keyword>
<gene>
    <name evidence="2" type="ORF">OM075_21975</name>
</gene>
<keyword evidence="1" id="KW-0812">Transmembrane</keyword>
<name>A0AAE3SH34_9BACT</name>
<feature type="transmembrane region" description="Helical" evidence="1">
    <location>
        <begin position="90"/>
        <end position="108"/>
    </location>
</feature>
<keyword evidence="3" id="KW-1185">Reference proteome</keyword>
<accession>A0AAE3SH34</accession>
<dbReference type="RefSeq" id="WP_301192707.1">
    <property type="nucleotide sequence ID" value="NZ_JAPDPJ010000084.1"/>
</dbReference>
<dbReference type="Proteomes" id="UP001209229">
    <property type="component" value="Unassembled WGS sequence"/>
</dbReference>
<proteinExistence type="predicted"/>
<feature type="transmembrane region" description="Helical" evidence="1">
    <location>
        <begin position="41"/>
        <end position="58"/>
    </location>
</feature>
<organism evidence="2 3">
    <name type="scientific">Plebeiibacterium sediminum</name>
    <dbReference type="NCBI Taxonomy" id="2992112"/>
    <lineage>
        <taxon>Bacteria</taxon>
        <taxon>Pseudomonadati</taxon>
        <taxon>Bacteroidota</taxon>
        <taxon>Bacteroidia</taxon>
        <taxon>Marinilabiliales</taxon>
        <taxon>Marinilabiliaceae</taxon>
        <taxon>Plebeiibacterium</taxon>
    </lineage>
</organism>
<feature type="transmembrane region" description="Helical" evidence="1">
    <location>
        <begin position="65"/>
        <end position="84"/>
    </location>
</feature>
<dbReference type="AlphaFoldDB" id="A0AAE3SH34"/>
<evidence type="ECO:0000256" key="1">
    <source>
        <dbReference type="SAM" id="Phobius"/>
    </source>
</evidence>
<dbReference type="EMBL" id="JAPDPJ010000084">
    <property type="protein sequence ID" value="MCW3789150.1"/>
    <property type="molecule type" value="Genomic_DNA"/>
</dbReference>